<sequence>MQSPTPDEDEHEEDGNFKQMYSCKGEAGCEEVKFRARRGSSSAQVKEVQDWCRVNKDYLGEEGIKQLDMFGPADQWRIISEGPAAENMDSVHIIQSRAK</sequence>
<organism evidence="1 2">
    <name type="scientific">Symbiodinium microadriaticum</name>
    <name type="common">Dinoflagellate</name>
    <name type="synonym">Zooxanthella microadriatica</name>
    <dbReference type="NCBI Taxonomy" id="2951"/>
    <lineage>
        <taxon>Eukaryota</taxon>
        <taxon>Sar</taxon>
        <taxon>Alveolata</taxon>
        <taxon>Dinophyceae</taxon>
        <taxon>Suessiales</taxon>
        <taxon>Symbiodiniaceae</taxon>
        <taxon>Symbiodinium</taxon>
    </lineage>
</organism>
<keyword evidence="2" id="KW-1185">Reference proteome</keyword>
<comment type="caution">
    <text evidence="1">The sequence shown here is derived from an EMBL/GenBank/DDBJ whole genome shotgun (WGS) entry which is preliminary data.</text>
</comment>
<dbReference type="AlphaFoldDB" id="A0A1Q9BTG7"/>
<accession>A0A1Q9BTG7</accession>
<gene>
    <name evidence="1" type="ORF">AK812_SmicGene46701</name>
</gene>
<protein>
    <submittedName>
        <fullName evidence="1">Uncharacterized protein</fullName>
    </submittedName>
</protein>
<dbReference type="EMBL" id="LSRX01004550">
    <property type="protein sequence ID" value="OLP73910.1"/>
    <property type="molecule type" value="Genomic_DNA"/>
</dbReference>
<evidence type="ECO:0000313" key="2">
    <source>
        <dbReference type="Proteomes" id="UP000186817"/>
    </source>
</evidence>
<evidence type="ECO:0000313" key="1">
    <source>
        <dbReference type="EMBL" id="OLP73910.1"/>
    </source>
</evidence>
<name>A0A1Q9BTG7_SYMMI</name>
<reference evidence="1 2" key="1">
    <citation type="submission" date="2016-02" db="EMBL/GenBank/DDBJ databases">
        <title>Genome analysis of coral dinoflagellate symbionts highlights evolutionary adaptations to a symbiotic lifestyle.</title>
        <authorList>
            <person name="Aranda M."/>
            <person name="Li Y."/>
            <person name="Liew Y.J."/>
            <person name="Baumgarten S."/>
            <person name="Simakov O."/>
            <person name="Wilson M."/>
            <person name="Piel J."/>
            <person name="Ashoor H."/>
            <person name="Bougouffa S."/>
            <person name="Bajic V.B."/>
            <person name="Ryu T."/>
            <person name="Ravasi T."/>
            <person name="Bayer T."/>
            <person name="Micklem G."/>
            <person name="Kim H."/>
            <person name="Bhak J."/>
            <person name="Lajeunesse T.C."/>
            <person name="Voolstra C.R."/>
        </authorList>
    </citation>
    <scope>NUCLEOTIDE SEQUENCE [LARGE SCALE GENOMIC DNA]</scope>
    <source>
        <strain evidence="1 2">CCMP2467</strain>
    </source>
</reference>
<proteinExistence type="predicted"/>
<feature type="non-terminal residue" evidence="1">
    <location>
        <position position="99"/>
    </location>
</feature>
<dbReference type="Proteomes" id="UP000186817">
    <property type="component" value="Unassembled WGS sequence"/>
</dbReference>